<dbReference type="SUPFAM" id="SSF46955">
    <property type="entry name" value="Putative DNA-binding domain"/>
    <property type="match status" value="1"/>
</dbReference>
<accession>A0A918PUI5</accession>
<sequence length="92" mass="10251">MTPMSEERPARGGDDLLSLAQIKQRFGVSRTTIHGWRARGDFPDPEPTPGSTRLRWRESAVARFMENNPKRQGARTDLKSPGESKEGDGRSA</sequence>
<feature type="compositionally biased region" description="Basic and acidic residues" evidence="1">
    <location>
        <begin position="74"/>
        <end position="92"/>
    </location>
</feature>
<proteinExistence type="predicted"/>
<name>A0A918PUI5_9ACTN</name>
<dbReference type="Pfam" id="PF12728">
    <property type="entry name" value="HTH_17"/>
    <property type="match status" value="1"/>
</dbReference>
<gene>
    <name evidence="3" type="ORF">GCM10010387_16100</name>
</gene>
<dbReference type="Gene3D" id="1.10.238.160">
    <property type="match status" value="1"/>
</dbReference>
<dbReference type="InterPro" id="IPR041657">
    <property type="entry name" value="HTH_17"/>
</dbReference>
<organism evidence="3 4">
    <name type="scientific">Streptomyces inusitatus</name>
    <dbReference type="NCBI Taxonomy" id="68221"/>
    <lineage>
        <taxon>Bacteria</taxon>
        <taxon>Bacillati</taxon>
        <taxon>Actinomycetota</taxon>
        <taxon>Actinomycetes</taxon>
        <taxon>Kitasatosporales</taxon>
        <taxon>Streptomycetaceae</taxon>
        <taxon>Streptomyces</taxon>
    </lineage>
</organism>
<dbReference type="InterPro" id="IPR009061">
    <property type="entry name" value="DNA-bd_dom_put_sf"/>
</dbReference>
<protein>
    <recommendedName>
        <fullName evidence="2">Helix-turn-helix domain-containing protein</fullName>
    </recommendedName>
</protein>
<keyword evidence="4" id="KW-1185">Reference proteome</keyword>
<reference evidence="3" key="1">
    <citation type="journal article" date="2014" name="Int. J. Syst. Evol. Microbiol.">
        <title>Complete genome sequence of Corynebacterium casei LMG S-19264T (=DSM 44701T), isolated from a smear-ripened cheese.</title>
        <authorList>
            <consortium name="US DOE Joint Genome Institute (JGI-PGF)"/>
            <person name="Walter F."/>
            <person name="Albersmeier A."/>
            <person name="Kalinowski J."/>
            <person name="Ruckert C."/>
        </authorList>
    </citation>
    <scope>NUCLEOTIDE SEQUENCE</scope>
    <source>
        <strain evidence="3">JCM 4988</strain>
    </source>
</reference>
<evidence type="ECO:0000313" key="4">
    <source>
        <dbReference type="Proteomes" id="UP000630936"/>
    </source>
</evidence>
<evidence type="ECO:0000256" key="1">
    <source>
        <dbReference type="SAM" id="MobiDB-lite"/>
    </source>
</evidence>
<feature type="region of interest" description="Disordered" evidence="1">
    <location>
        <begin position="64"/>
        <end position="92"/>
    </location>
</feature>
<evidence type="ECO:0000313" key="3">
    <source>
        <dbReference type="EMBL" id="GGZ23681.1"/>
    </source>
</evidence>
<comment type="caution">
    <text evidence="3">The sequence shown here is derived from an EMBL/GenBank/DDBJ whole genome shotgun (WGS) entry which is preliminary data.</text>
</comment>
<dbReference type="AlphaFoldDB" id="A0A918PUI5"/>
<reference evidence="3" key="2">
    <citation type="submission" date="2020-09" db="EMBL/GenBank/DDBJ databases">
        <authorList>
            <person name="Sun Q."/>
            <person name="Ohkuma M."/>
        </authorList>
    </citation>
    <scope>NUCLEOTIDE SEQUENCE</scope>
    <source>
        <strain evidence="3">JCM 4988</strain>
    </source>
</reference>
<dbReference type="EMBL" id="BMWG01000003">
    <property type="protein sequence ID" value="GGZ23681.1"/>
    <property type="molecule type" value="Genomic_DNA"/>
</dbReference>
<evidence type="ECO:0000259" key="2">
    <source>
        <dbReference type="Pfam" id="PF12728"/>
    </source>
</evidence>
<feature type="domain" description="Helix-turn-helix" evidence="2">
    <location>
        <begin position="16"/>
        <end position="68"/>
    </location>
</feature>
<dbReference type="Proteomes" id="UP000630936">
    <property type="component" value="Unassembled WGS sequence"/>
</dbReference>